<dbReference type="InterPro" id="IPR020094">
    <property type="entry name" value="TruA/RsuA/RluB/E/F_N"/>
</dbReference>
<dbReference type="InterPro" id="IPR020095">
    <property type="entry name" value="PsdUridine_synth_TruA_C"/>
</dbReference>
<dbReference type="EMBL" id="NIGF01000008">
    <property type="protein sequence ID" value="PQV63974.1"/>
    <property type="molecule type" value="Genomic_DNA"/>
</dbReference>
<evidence type="ECO:0000256" key="6">
    <source>
        <dbReference type="PIRSR" id="PIRSR001430-2"/>
    </source>
</evidence>
<evidence type="ECO:0000256" key="4">
    <source>
        <dbReference type="HAMAP-Rule" id="MF_00171"/>
    </source>
</evidence>
<comment type="subunit">
    <text evidence="4">Homodimer.</text>
</comment>
<comment type="caution">
    <text evidence="4">Lacks conserved residue(s) required for the propagation of feature annotation.</text>
</comment>
<dbReference type="InParanoid" id="A0A2S8ST34"/>
<dbReference type="GO" id="GO:0031119">
    <property type="term" value="P:tRNA pseudouridine synthesis"/>
    <property type="evidence" value="ECO:0007669"/>
    <property type="project" value="UniProtKB-UniRule"/>
</dbReference>
<gene>
    <name evidence="4" type="primary">truA</name>
    <name evidence="9" type="ORF">B1R32_108185</name>
</gene>
<evidence type="ECO:0000259" key="8">
    <source>
        <dbReference type="Pfam" id="PF01416"/>
    </source>
</evidence>
<dbReference type="PANTHER" id="PTHR11142:SF0">
    <property type="entry name" value="TRNA PSEUDOURIDINE SYNTHASE-LIKE 1"/>
    <property type="match status" value="1"/>
</dbReference>
<comment type="caution">
    <text evidence="9">The sequence shown here is derived from an EMBL/GenBank/DDBJ whole genome shotgun (WGS) entry which is preliminary data.</text>
</comment>
<proteinExistence type="inferred from homology"/>
<evidence type="ECO:0000256" key="3">
    <source>
        <dbReference type="ARBA" id="ARBA00023235"/>
    </source>
</evidence>
<dbReference type="GO" id="GO:0160147">
    <property type="term" value="F:tRNA pseudouridine(38-40) synthase activity"/>
    <property type="evidence" value="ECO:0007669"/>
    <property type="project" value="UniProtKB-EC"/>
</dbReference>
<dbReference type="PANTHER" id="PTHR11142">
    <property type="entry name" value="PSEUDOURIDYLATE SYNTHASE"/>
    <property type="match status" value="1"/>
</dbReference>
<sequence length="249" mass="27564">MRHIAFLVAYDGGEFCGSQRQSNGRSVQGELERALQTLFKVETPISLAGRTDAGVHASGQVAKFSTENKSLPTERVPLALNAILSRAVRTRDAREVETTFHPRFSAKSRIYRYRIELARTPNPLLRTIAASIRDELNLEAMQNTAKAFIGTRDFAAWQSAGSPTSSTIREIKRLEIRRTMAFDAEILEIEIEANAFLYQMVRNIVGALIEAGRGQMTGEDVARLTAGLDRTKCPPPAPPQGLCLTQVNY</sequence>
<feature type="active site" description="Nucleophile" evidence="4 5">
    <location>
        <position position="52"/>
    </location>
</feature>
<dbReference type="FunCoup" id="A0A2S8ST34">
    <property type="interactions" value="433"/>
</dbReference>
<evidence type="ECO:0000256" key="5">
    <source>
        <dbReference type="PIRSR" id="PIRSR001430-1"/>
    </source>
</evidence>
<dbReference type="HAMAP" id="MF_00171">
    <property type="entry name" value="TruA"/>
    <property type="match status" value="1"/>
</dbReference>
<accession>A0A2S8ST34</accession>
<comment type="catalytic activity">
    <reaction evidence="4 7">
        <text>uridine(38/39/40) in tRNA = pseudouridine(38/39/40) in tRNA</text>
        <dbReference type="Rhea" id="RHEA:22376"/>
        <dbReference type="Rhea" id="RHEA-COMP:10085"/>
        <dbReference type="Rhea" id="RHEA-COMP:10087"/>
        <dbReference type="ChEBI" id="CHEBI:65314"/>
        <dbReference type="ChEBI" id="CHEBI:65315"/>
        <dbReference type="EC" id="5.4.99.12"/>
    </reaction>
</comment>
<evidence type="ECO:0000313" key="9">
    <source>
        <dbReference type="EMBL" id="PQV63974.1"/>
    </source>
</evidence>
<comment type="function">
    <text evidence="4">Formation of pseudouridine at positions 38, 39 and 40 in the anticodon stem and loop of transfer RNAs.</text>
</comment>
<keyword evidence="2 4" id="KW-0819">tRNA processing</keyword>
<evidence type="ECO:0000256" key="2">
    <source>
        <dbReference type="ARBA" id="ARBA00022694"/>
    </source>
</evidence>
<dbReference type="SUPFAM" id="SSF55120">
    <property type="entry name" value="Pseudouridine synthase"/>
    <property type="match status" value="1"/>
</dbReference>
<dbReference type="Pfam" id="PF01416">
    <property type="entry name" value="PseudoU_synth_1"/>
    <property type="match status" value="2"/>
</dbReference>
<evidence type="ECO:0000313" key="10">
    <source>
        <dbReference type="Proteomes" id="UP000237684"/>
    </source>
</evidence>
<dbReference type="AlphaFoldDB" id="A0A2S8ST34"/>
<feature type="domain" description="Pseudouridine synthase I TruA alpha/beta" evidence="8">
    <location>
        <begin position="145"/>
        <end position="249"/>
    </location>
</feature>
<dbReference type="GO" id="GO:0003723">
    <property type="term" value="F:RNA binding"/>
    <property type="evidence" value="ECO:0007669"/>
    <property type="project" value="InterPro"/>
</dbReference>
<dbReference type="InterPro" id="IPR020103">
    <property type="entry name" value="PsdUridine_synth_cat_dom_sf"/>
</dbReference>
<reference evidence="9 10" key="1">
    <citation type="journal article" date="2018" name="Syst. Appl. Microbiol.">
        <title>Abditibacterium utsteinense sp. nov., the first cultivated member of candidate phylum FBP, isolated from ice-free Antarctic soil samples.</title>
        <authorList>
            <person name="Tahon G."/>
            <person name="Tytgat B."/>
            <person name="Lebbe L."/>
            <person name="Carlier A."/>
            <person name="Willems A."/>
        </authorList>
    </citation>
    <scope>NUCLEOTIDE SEQUENCE [LARGE SCALE GENOMIC DNA]</scope>
    <source>
        <strain evidence="9 10">LMG 29911</strain>
    </source>
</reference>
<dbReference type="Gene3D" id="3.30.70.580">
    <property type="entry name" value="Pseudouridine synthase I, catalytic domain, N-terminal subdomain"/>
    <property type="match status" value="1"/>
</dbReference>
<dbReference type="EC" id="5.4.99.12" evidence="4"/>
<keyword evidence="10" id="KW-1185">Reference proteome</keyword>
<dbReference type="CDD" id="cd02570">
    <property type="entry name" value="PseudoU_synth_EcTruA"/>
    <property type="match status" value="1"/>
</dbReference>
<dbReference type="Proteomes" id="UP000237684">
    <property type="component" value="Unassembled WGS sequence"/>
</dbReference>
<dbReference type="OrthoDB" id="9811823at2"/>
<protein>
    <recommendedName>
        <fullName evidence="4">tRNA pseudouridine synthase A</fullName>
        <ecNumber evidence="4">5.4.99.12</ecNumber>
    </recommendedName>
    <alternativeName>
        <fullName evidence="4">tRNA pseudouridine(38-40) synthase</fullName>
    </alternativeName>
    <alternativeName>
        <fullName evidence="4">tRNA pseudouridylate synthase I</fullName>
    </alternativeName>
    <alternativeName>
        <fullName evidence="4">tRNA-uridine isomerase I</fullName>
    </alternativeName>
</protein>
<dbReference type="PIRSF" id="PIRSF001430">
    <property type="entry name" value="tRNA_psdUrid_synth"/>
    <property type="match status" value="1"/>
</dbReference>
<comment type="similarity">
    <text evidence="1 4 7">Belongs to the tRNA pseudouridine synthase TruA family.</text>
</comment>
<keyword evidence="3 4" id="KW-0413">Isomerase</keyword>
<organism evidence="9 10">
    <name type="scientific">Abditibacterium utsteinense</name>
    <dbReference type="NCBI Taxonomy" id="1960156"/>
    <lineage>
        <taxon>Bacteria</taxon>
        <taxon>Pseudomonadati</taxon>
        <taxon>Abditibacteriota</taxon>
        <taxon>Abditibacteriia</taxon>
        <taxon>Abditibacteriales</taxon>
        <taxon>Abditibacteriaceae</taxon>
        <taxon>Abditibacterium</taxon>
    </lineage>
</organism>
<dbReference type="Gene3D" id="3.30.70.660">
    <property type="entry name" value="Pseudouridine synthase I, catalytic domain, C-terminal subdomain"/>
    <property type="match status" value="1"/>
</dbReference>
<dbReference type="FunFam" id="3.30.70.580:FF:000001">
    <property type="entry name" value="tRNA pseudouridine synthase A"/>
    <property type="match status" value="1"/>
</dbReference>
<evidence type="ECO:0000256" key="1">
    <source>
        <dbReference type="ARBA" id="ARBA00009375"/>
    </source>
</evidence>
<dbReference type="InterPro" id="IPR020097">
    <property type="entry name" value="PsdUridine_synth_TruA_a/b_dom"/>
</dbReference>
<dbReference type="InterPro" id="IPR001406">
    <property type="entry name" value="PsdUridine_synth_TruA"/>
</dbReference>
<dbReference type="RefSeq" id="WP_105483805.1">
    <property type="nucleotide sequence ID" value="NZ_NIGF01000008.1"/>
</dbReference>
<name>A0A2S8ST34_9BACT</name>
<feature type="binding site" evidence="4 6">
    <location>
        <position position="111"/>
    </location>
    <ligand>
        <name>substrate</name>
    </ligand>
</feature>
<feature type="domain" description="Pseudouridine synthase I TruA alpha/beta" evidence="8">
    <location>
        <begin position="9"/>
        <end position="104"/>
    </location>
</feature>
<evidence type="ECO:0000256" key="7">
    <source>
        <dbReference type="RuleBase" id="RU003792"/>
    </source>
</evidence>
<dbReference type="NCBIfam" id="TIGR00071">
    <property type="entry name" value="hisT_truA"/>
    <property type="match status" value="1"/>
</dbReference>